<feature type="region of interest" description="Disordered" evidence="1">
    <location>
        <begin position="53"/>
        <end position="128"/>
    </location>
</feature>
<dbReference type="GO" id="GO:0016810">
    <property type="term" value="F:hydrolase activity, acting on carbon-nitrogen (but not peptide) bonds"/>
    <property type="evidence" value="ECO:0007669"/>
    <property type="project" value="InterPro"/>
</dbReference>
<feature type="domain" description="NodB homology" evidence="2">
    <location>
        <begin position="136"/>
        <end position="312"/>
    </location>
</feature>
<dbReference type="EMBL" id="CP017634">
    <property type="protein sequence ID" value="ATW24551.1"/>
    <property type="molecule type" value="Genomic_DNA"/>
</dbReference>
<name>A0A3G1KQ21_FORW1</name>
<evidence type="ECO:0000259" key="2">
    <source>
        <dbReference type="PROSITE" id="PS51677"/>
    </source>
</evidence>
<dbReference type="AlphaFoldDB" id="A0A3G1KQ21"/>
<dbReference type="CDD" id="cd10917">
    <property type="entry name" value="CE4_NodB_like_6s_7s"/>
    <property type="match status" value="1"/>
</dbReference>
<feature type="compositionally biased region" description="Polar residues" evidence="1">
    <location>
        <begin position="326"/>
        <end position="345"/>
    </location>
</feature>
<accession>A0A3G1KQ21</accession>
<dbReference type="Gene3D" id="3.20.20.370">
    <property type="entry name" value="Glycoside hydrolase/deacetylase"/>
    <property type="match status" value="1"/>
</dbReference>
<dbReference type="Pfam" id="PF01522">
    <property type="entry name" value="Polysacc_deac_1"/>
    <property type="match status" value="1"/>
</dbReference>
<dbReference type="GO" id="GO:0005975">
    <property type="term" value="P:carbohydrate metabolic process"/>
    <property type="evidence" value="ECO:0007669"/>
    <property type="project" value="InterPro"/>
</dbReference>
<gene>
    <name evidence="3" type="ORF">DCMF_06925</name>
</gene>
<protein>
    <recommendedName>
        <fullName evidence="2">NodB homology domain-containing protein</fullName>
    </recommendedName>
</protein>
<evidence type="ECO:0000313" key="4">
    <source>
        <dbReference type="Proteomes" id="UP000323521"/>
    </source>
</evidence>
<dbReference type="SUPFAM" id="SSF88713">
    <property type="entry name" value="Glycoside hydrolase/deacetylase"/>
    <property type="match status" value="1"/>
</dbReference>
<dbReference type="InterPro" id="IPR050248">
    <property type="entry name" value="Polysacc_deacetylase_ArnD"/>
</dbReference>
<dbReference type="RefSeq" id="WP_148133749.1">
    <property type="nucleotide sequence ID" value="NZ_CP017634.1"/>
</dbReference>
<evidence type="ECO:0000313" key="3">
    <source>
        <dbReference type="EMBL" id="ATW24551.1"/>
    </source>
</evidence>
<dbReference type="OrthoDB" id="61520at2"/>
<dbReference type="PROSITE" id="PS51677">
    <property type="entry name" value="NODB"/>
    <property type="match status" value="1"/>
</dbReference>
<dbReference type="InterPro" id="IPR011330">
    <property type="entry name" value="Glyco_hydro/deAcase_b/a-brl"/>
</dbReference>
<dbReference type="KEGG" id="fwa:DCMF_06925"/>
<reference evidence="3 4" key="1">
    <citation type="submission" date="2016-10" db="EMBL/GenBank/DDBJ databases">
        <title>Complete Genome Sequence of Peptococcaceae strain DCMF.</title>
        <authorList>
            <person name="Edwards R.J."/>
            <person name="Holland S.I."/>
            <person name="Deshpande N.P."/>
            <person name="Wong Y.K."/>
            <person name="Ertan H."/>
            <person name="Manefield M."/>
            <person name="Russell T.L."/>
            <person name="Lee M.J."/>
        </authorList>
    </citation>
    <scope>NUCLEOTIDE SEQUENCE [LARGE SCALE GENOMIC DNA]</scope>
    <source>
        <strain evidence="3 4">DCMF</strain>
    </source>
</reference>
<feature type="compositionally biased region" description="Basic and acidic residues" evidence="1">
    <location>
        <begin position="76"/>
        <end position="95"/>
    </location>
</feature>
<organism evidence="3 4">
    <name type="scientific">Formimonas warabiya</name>
    <dbReference type="NCBI Taxonomy" id="1761012"/>
    <lineage>
        <taxon>Bacteria</taxon>
        <taxon>Bacillati</taxon>
        <taxon>Bacillota</taxon>
        <taxon>Clostridia</taxon>
        <taxon>Eubacteriales</taxon>
        <taxon>Peptococcaceae</taxon>
        <taxon>Candidatus Formimonas</taxon>
    </lineage>
</organism>
<dbReference type="InterPro" id="IPR002509">
    <property type="entry name" value="NODB_dom"/>
</dbReference>
<evidence type="ECO:0000256" key="1">
    <source>
        <dbReference type="SAM" id="MobiDB-lite"/>
    </source>
</evidence>
<keyword evidence="4" id="KW-1185">Reference proteome</keyword>
<dbReference type="PANTHER" id="PTHR10587">
    <property type="entry name" value="GLYCOSYL TRANSFERASE-RELATED"/>
    <property type="match status" value="1"/>
</dbReference>
<sequence>MRKINQCIKETHIRFLRMAIWFEFMLTVLLITLLFPGSQYLYANPDAYPVNVTAESPSPPVPEKNPASPEAGPEGGEEKPSVDTEKPAAETEKPVPETGKPAPPPPKQEEETPASDPKDQAEASKPIFRGSTQAGKLVALTFDDGPYAGWTAEYLKTLEAYQVPATFFLVGTRVEKYPGIAQKIAEQGFEVGSHSYRHAKLTLEKLEIIQEDFRKTALAFSNIQVEIKLFRPPYGAYNDLVTGTADRYHQKSVGWNVDPRDWDTHDPQKIVNRVLSHVSDGSIILLHEGRKSTLEALPQIIRGLQEKGYRLVTVSQLIEAGETGEETSPQSPVDSEQTNFGQDNT</sequence>
<proteinExistence type="predicted"/>
<feature type="region of interest" description="Disordered" evidence="1">
    <location>
        <begin position="321"/>
        <end position="345"/>
    </location>
</feature>
<dbReference type="Proteomes" id="UP000323521">
    <property type="component" value="Chromosome"/>
</dbReference>